<organism evidence="7 8">
    <name type="scientific">Bifidobacterium oedipodis</name>
    <dbReference type="NCBI Taxonomy" id="2675322"/>
    <lineage>
        <taxon>Bacteria</taxon>
        <taxon>Bacillati</taxon>
        <taxon>Actinomycetota</taxon>
        <taxon>Actinomycetes</taxon>
        <taxon>Bifidobacteriales</taxon>
        <taxon>Bifidobacteriaceae</taxon>
        <taxon>Bifidobacterium</taxon>
    </lineage>
</organism>
<keyword evidence="2" id="KW-1003">Cell membrane</keyword>
<feature type="transmembrane region" description="Helical" evidence="6">
    <location>
        <begin position="417"/>
        <end position="441"/>
    </location>
</feature>
<evidence type="ECO:0000256" key="5">
    <source>
        <dbReference type="ARBA" id="ARBA00023136"/>
    </source>
</evidence>
<feature type="transmembrane region" description="Helical" evidence="6">
    <location>
        <begin position="300"/>
        <end position="321"/>
    </location>
</feature>
<keyword evidence="3 6" id="KW-0812">Transmembrane</keyword>
<feature type="transmembrane region" description="Helical" evidence="6">
    <location>
        <begin position="146"/>
        <end position="167"/>
    </location>
</feature>
<dbReference type="PANTHER" id="PTHR30250">
    <property type="entry name" value="PST FAMILY PREDICTED COLANIC ACID TRANSPORTER"/>
    <property type="match status" value="1"/>
</dbReference>
<gene>
    <name evidence="7" type="ORF">G1C95_2426</name>
</gene>
<dbReference type="Proteomes" id="UP000532194">
    <property type="component" value="Unassembled WGS sequence"/>
</dbReference>
<feature type="transmembrane region" description="Helical" evidence="6">
    <location>
        <begin position="56"/>
        <end position="78"/>
    </location>
</feature>
<dbReference type="PANTHER" id="PTHR30250:SF11">
    <property type="entry name" value="O-ANTIGEN TRANSPORTER-RELATED"/>
    <property type="match status" value="1"/>
</dbReference>
<evidence type="ECO:0000256" key="4">
    <source>
        <dbReference type="ARBA" id="ARBA00022989"/>
    </source>
</evidence>
<sequence length="447" mass="50432">MAFILMPLYTLHFTTGEYGVMDMATILITLLFPILTLLISEGMLRFILDDKANVKFYITESFVVMTASCMVLLALLPLLDLPIFGGLGEYKWWFLLSYIALCFPTVMSTVARALDQTRLMAYASILSAILMGIIAYVTIARMNLGLIGYFYSYIIGNGSAALIYIVGGRQYQFISLSEWINKRHLRKDLWRYSLPLAPNSLCDQIQTTASRLILTGTLGISFSGLYAAASKIPNLLNVLQQIFSLAWQISTFQEFRSRSLKHFYDVIWRGYNAIMVLGSSLVILLTSFIAKILMQGSFYAVWPITTILVLSFYLASLSNFLGTIYQAYMHTNSLLLGTFAGTMVCIAWTATTVSHLGIVSAATGALIANLLIFIIRAIDTRKFMKIDFHIYKFLTTLFLLAAQTTIVFLQFTQYQVFSLFCFLGITLIQCFELLPFMKIIVKKKEQH</sequence>
<accession>A0A7Y0HU36</accession>
<feature type="transmembrane region" description="Helical" evidence="6">
    <location>
        <begin position="390"/>
        <end position="411"/>
    </location>
</feature>
<keyword evidence="8" id="KW-1185">Reference proteome</keyword>
<feature type="transmembrane region" description="Helical" evidence="6">
    <location>
        <begin position="273"/>
        <end position="294"/>
    </location>
</feature>
<feature type="transmembrane region" description="Helical" evidence="6">
    <location>
        <begin position="119"/>
        <end position="140"/>
    </location>
</feature>
<keyword evidence="5 6" id="KW-0472">Membrane</keyword>
<proteinExistence type="predicted"/>
<feature type="transmembrane region" description="Helical" evidence="6">
    <location>
        <begin position="333"/>
        <end position="350"/>
    </location>
</feature>
<keyword evidence="4 6" id="KW-1133">Transmembrane helix</keyword>
<evidence type="ECO:0000256" key="6">
    <source>
        <dbReference type="SAM" id="Phobius"/>
    </source>
</evidence>
<feature type="transmembrane region" description="Helical" evidence="6">
    <location>
        <begin position="356"/>
        <end position="378"/>
    </location>
</feature>
<feature type="transmembrane region" description="Helical" evidence="6">
    <location>
        <begin position="20"/>
        <end position="44"/>
    </location>
</feature>
<evidence type="ECO:0000313" key="8">
    <source>
        <dbReference type="Proteomes" id="UP000532194"/>
    </source>
</evidence>
<comment type="caution">
    <text evidence="7">The sequence shown here is derived from an EMBL/GenBank/DDBJ whole genome shotgun (WGS) entry which is preliminary data.</text>
</comment>
<protein>
    <submittedName>
        <fullName evidence="7">Polysaccharide biosynthesis protein</fullName>
    </submittedName>
</protein>
<evidence type="ECO:0000256" key="1">
    <source>
        <dbReference type="ARBA" id="ARBA00004651"/>
    </source>
</evidence>
<reference evidence="7 8" key="1">
    <citation type="submission" date="2020-02" db="EMBL/GenBank/DDBJ databases">
        <title>Characterization of phylogenetic diversity of novel bifidobacterial species isolated in Czech ZOOs.</title>
        <authorList>
            <person name="Lugli G.A."/>
            <person name="Vera N.B."/>
            <person name="Ventura M."/>
        </authorList>
    </citation>
    <scope>NUCLEOTIDE SEQUENCE [LARGE SCALE GENOMIC DNA]</scope>
    <source>
        <strain evidence="7 8">DSM 109957</strain>
    </source>
</reference>
<evidence type="ECO:0000256" key="2">
    <source>
        <dbReference type="ARBA" id="ARBA00022475"/>
    </source>
</evidence>
<dbReference type="EMBL" id="JAAIII010000011">
    <property type="protein sequence ID" value="NMM95238.1"/>
    <property type="molecule type" value="Genomic_DNA"/>
</dbReference>
<dbReference type="GO" id="GO:0005886">
    <property type="term" value="C:plasma membrane"/>
    <property type="evidence" value="ECO:0007669"/>
    <property type="project" value="UniProtKB-SubCell"/>
</dbReference>
<dbReference type="AlphaFoldDB" id="A0A7Y0HU36"/>
<feature type="transmembrane region" description="Helical" evidence="6">
    <location>
        <begin position="90"/>
        <end position="107"/>
    </location>
</feature>
<comment type="subcellular location">
    <subcellularLocation>
        <location evidence="1">Cell membrane</location>
        <topology evidence="1">Multi-pass membrane protein</topology>
    </subcellularLocation>
</comment>
<name>A0A7Y0HU36_9BIFI</name>
<dbReference type="InterPro" id="IPR050833">
    <property type="entry name" value="Poly_Biosynth_Transport"/>
</dbReference>
<evidence type="ECO:0000256" key="3">
    <source>
        <dbReference type="ARBA" id="ARBA00022692"/>
    </source>
</evidence>
<evidence type="ECO:0000313" key="7">
    <source>
        <dbReference type="EMBL" id="NMM95238.1"/>
    </source>
</evidence>